<dbReference type="InterPro" id="IPR051487">
    <property type="entry name" value="Ser/Thr_Proteases_Immune/Dev"/>
</dbReference>
<keyword evidence="2" id="KW-0106">Calcium</keyword>
<dbReference type="SMART" id="SM00020">
    <property type="entry name" value="Tryp_SPc"/>
    <property type="match status" value="1"/>
</dbReference>
<evidence type="ECO:0000313" key="9">
    <source>
        <dbReference type="EMBL" id="CAD7084975.1"/>
    </source>
</evidence>
<comment type="similarity">
    <text evidence="6">Belongs to the peptidase S1 family. CLIP subfamily.</text>
</comment>
<feature type="chain" id="PRO_5031387121" description="Peptidase S1 domain-containing protein" evidence="7">
    <location>
        <begin position="27"/>
        <end position="338"/>
    </location>
</feature>
<evidence type="ECO:0000256" key="4">
    <source>
        <dbReference type="ARBA" id="ARBA00023157"/>
    </source>
</evidence>
<evidence type="ECO:0000256" key="6">
    <source>
        <dbReference type="ARBA" id="ARBA00024195"/>
    </source>
</evidence>
<evidence type="ECO:0000256" key="2">
    <source>
        <dbReference type="ARBA" id="ARBA00022837"/>
    </source>
</evidence>
<dbReference type="InterPro" id="IPR009003">
    <property type="entry name" value="Peptidase_S1_PA"/>
</dbReference>
<evidence type="ECO:0000259" key="8">
    <source>
        <dbReference type="PROSITE" id="PS50240"/>
    </source>
</evidence>
<keyword evidence="1 7" id="KW-0732">Signal</keyword>
<evidence type="ECO:0000256" key="3">
    <source>
        <dbReference type="ARBA" id="ARBA00023145"/>
    </source>
</evidence>
<dbReference type="EMBL" id="LR899011">
    <property type="protein sequence ID" value="CAD7084975.1"/>
    <property type="molecule type" value="Genomic_DNA"/>
</dbReference>
<dbReference type="GO" id="GO:0004252">
    <property type="term" value="F:serine-type endopeptidase activity"/>
    <property type="evidence" value="ECO:0007669"/>
    <property type="project" value="InterPro"/>
</dbReference>
<dbReference type="InterPro" id="IPR043504">
    <property type="entry name" value="Peptidase_S1_PA_chymotrypsin"/>
</dbReference>
<dbReference type="AlphaFoldDB" id="A0A7R8YWM7"/>
<dbReference type="InParanoid" id="A0A7R8YWM7"/>
<reference evidence="9 10" key="1">
    <citation type="submission" date="2020-11" db="EMBL/GenBank/DDBJ databases">
        <authorList>
            <person name="Wallbank WR R."/>
            <person name="Pardo Diaz C."/>
            <person name="Kozak K."/>
            <person name="Martin S."/>
            <person name="Jiggins C."/>
            <person name="Moest M."/>
            <person name="Warren A I."/>
            <person name="Generalovic N T."/>
            <person name="Byers J.R.P. K."/>
            <person name="Montejo-Kovacevich G."/>
            <person name="Yen C E."/>
        </authorList>
    </citation>
    <scope>NUCLEOTIDE SEQUENCE [LARGE SCALE GENOMIC DNA]</scope>
</reference>
<keyword evidence="4" id="KW-1015">Disulfide bond</keyword>
<name>A0A7R8YWM7_HERIL</name>
<dbReference type="InterPro" id="IPR001314">
    <property type="entry name" value="Peptidase_S1A"/>
</dbReference>
<dbReference type="PROSITE" id="PS50240">
    <property type="entry name" value="TRYPSIN_DOM"/>
    <property type="match status" value="1"/>
</dbReference>
<gene>
    <name evidence="9" type="ORF">HERILL_LOCUS7845</name>
</gene>
<sequence length="338" mass="37690">MQETPGQMLLVPILLICVVMPKLLGALENQSPISATFNQSYFEHNSTKRWVPLLQETQRKNHARGLLPEVGVCGPVKNGHRERNNVADIDEHPWTALLEYSKPGNRTGFHCGGVLINKRYIVTAASCVKAEEIPAKWNLTSVRLGEWNTQTETDCQNKKCSNTPINVAIEKLIIHENYNPKSVNRSNDIALLRLARNVSFTDWIRPLCLQGHSRKAKHKEYFKVNGWGLLENGTRSDIKLNVHVQGVNLPKCNAVYGVIGISLEKSQYCAVPKEGYHSCTGDAGNALIGVDTTKSGQLYNFLFGIVSFGLNPCMTSSWPVVHTRVSSYKGWIQKQIAP</sequence>
<dbReference type="InterPro" id="IPR001254">
    <property type="entry name" value="Trypsin_dom"/>
</dbReference>
<dbReference type="SUPFAM" id="SSF50494">
    <property type="entry name" value="Trypsin-like serine proteases"/>
    <property type="match status" value="1"/>
</dbReference>
<dbReference type="OrthoDB" id="9028152at2759"/>
<dbReference type="Pfam" id="PF00089">
    <property type="entry name" value="Trypsin"/>
    <property type="match status" value="1"/>
</dbReference>
<feature type="signal peptide" evidence="7">
    <location>
        <begin position="1"/>
        <end position="26"/>
    </location>
</feature>
<evidence type="ECO:0000256" key="5">
    <source>
        <dbReference type="ARBA" id="ARBA00023180"/>
    </source>
</evidence>
<accession>A0A7R8YWM7</accession>
<feature type="domain" description="Peptidase S1" evidence="8">
    <location>
        <begin position="76"/>
        <end position="337"/>
    </location>
</feature>
<protein>
    <recommendedName>
        <fullName evidence="8">Peptidase S1 domain-containing protein</fullName>
    </recommendedName>
</protein>
<dbReference type="PRINTS" id="PR00722">
    <property type="entry name" value="CHYMOTRYPSIN"/>
</dbReference>
<evidence type="ECO:0000256" key="7">
    <source>
        <dbReference type="SAM" id="SignalP"/>
    </source>
</evidence>
<proteinExistence type="inferred from homology"/>
<dbReference type="CDD" id="cd00190">
    <property type="entry name" value="Tryp_SPc"/>
    <property type="match status" value="1"/>
</dbReference>
<keyword evidence="5" id="KW-0325">Glycoprotein</keyword>
<dbReference type="PANTHER" id="PTHR24256">
    <property type="entry name" value="TRYPTASE-RELATED"/>
    <property type="match status" value="1"/>
</dbReference>
<evidence type="ECO:0000256" key="1">
    <source>
        <dbReference type="ARBA" id="ARBA00022729"/>
    </source>
</evidence>
<keyword evidence="10" id="KW-1185">Reference proteome</keyword>
<keyword evidence="3" id="KW-0865">Zymogen</keyword>
<dbReference type="FunFam" id="2.40.10.10:FF:000028">
    <property type="entry name" value="Serine protease easter"/>
    <property type="match status" value="1"/>
</dbReference>
<evidence type="ECO:0000313" key="10">
    <source>
        <dbReference type="Proteomes" id="UP000594454"/>
    </source>
</evidence>
<organism evidence="9 10">
    <name type="scientific">Hermetia illucens</name>
    <name type="common">Black soldier fly</name>
    <dbReference type="NCBI Taxonomy" id="343691"/>
    <lineage>
        <taxon>Eukaryota</taxon>
        <taxon>Metazoa</taxon>
        <taxon>Ecdysozoa</taxon>
        <taxon>Arthropoda</taxon>
        <taxon>Hexapoda</taxon>
        <taxon>Insecta</taxon>
        <taxon>Pterygota</taxon>
        <taxon>Neoptera</taxon>
        <taxon>Endopterygota</taxon>
        <taxon>Diptera</taxon>
        <taxon>Brachycera</taxon>
        <taxon>Stratiomyomorpha</taxon>
        <taxon>Stratiomyidae</taxon>
        <taxon>Hermetiinae</taxon>
        <taxon>Hermetia</taxon>
    </lineage>
</organism>
<dbReference type="GO" id="GO:0006508">
    <property type="term" value="P:proteolysis"/>
    <property type="evidence" value="ECO:0007669"/>
    <property type="project" value="InterPro"/>
</dbReference>
<dbReference type="Proteomes" id="UP000594454">
    <property type="component" value="Chromosome 3"/>
</dbReference>
<dbReference type="Gene3D" id="2.40.10.10">
    <property type="entry name" value="Trypsin-like serine proteases"/>
    <property type="match status" value="2"/>
</dbReference>